<proteinExistence type="predicted"/>
<name>A0A067MR72_BOTB1</name>
<accession>A0A067MR72</accession>
<dbReference type="HOGENOM" id="CLU_1503217_0_0_1"/>
<reference evidence="2" key="1">
    <citation type="journal article" date="2014" name="Proc. Natl. Acad. Sci. U.S.A.">
        <title>Extensive sampling of basidiomycete genomes demonstrates inadequacy of the white-rot/brown-rot paradigm for wood decay fungi.</title>
        <authorList>
            <person name="Riley R."/>
            <person name="Salamov A.A."/>
            <person name="Brown D.W."/>
            <person name="Nagy L.G."/>
            <person name="Floudas D."/>
            <person name="Held B.W."/>
            <person name="Levasseur A."/>
            <person name="Lombard V."/>
            <person name="Morin E."/>
            <person name="Otillar R."/>
            <person name="Lindquist E.A."/>
            <person name="Sun H."/>
            <person name="LaButti K.M."/>
            <person name="Schmutz J."/>
            <person name="Jabbour D."/>
            <person name="Luo H."/>
            <person name="Baker S.E."/>
            <person name="Pisabarro A.G."/>
            <person name="Walton J.D."/>
            <person name="Blanchette R.A."/>
            <person name="Henrissat B."/>
            <person name="Martin F."/>
            <person name="Cullen D."/>
            <person name="Hibbett D.S."/>
            <person name="Grigoriev I.V."/>
        </authorList>
    </citation>
    <scope>NUCLEOTIDE SEQUENCE [LARGE SCALE GENOMIC DNA]</scope>
    <source>
        <strain evidence="2">FD-172 SS1</strain>
    </source>
</reference>
<keyword evidence="2" id="KW-1185">Reference proteome</keyword>
<dbReference type="EMBL" id="KL198022">
    <property type="protein sequence ID" value="KDQ18094.1"/>
    <property type="molecule type" value="Genomic_DNA"/>
</dbReference>
<sequence length="179" mass="19200">MAPTACTDLPFYDPQSPYHALPPLPGLAHYVFSFTAQKNGSPRSPAPLITSTYDENKVWPQGRPDPRAKRASRIMSNPGVVYGNSATSPEFTISAGGLNSRESSPFGPGTSGYRLVPNTDSPLTLSNISNTDAVLYLPPGQTERGYLLIGPAVKRQLLDPSPQLDGCIGIPYRLKPKSS</sequence>
<organism evidence="1 2">
    <name type="scientific">Botryobasidium botryosum (strain FD-172 SS1)</name>
    <dbReference type="NCBI Taxonomy" id="930990"/>
    <lineage>
        <taxon>Eukaryota</taxon>
        <taxon>Fungi</taxon>
        <taxon>Dikarya</taxon>
        <taxon>Basidiomycota</taxon>
        <taxon>Agaricomycotina</taxon>
        <taxon>Agaricomycetes</taxon>
        <taxon>Cantharellales</taxon>
        <taxon>Botryobasidiaceae</taxon>
        <taxon>Botryobasidium</taxon>
    </lineage>
</organism>
<dbReference type="InParanoid" id="A0A067MR72"/>
<evidence type="ECO:0000313" key="2">
    <source>
        <dbReference type="Proteomes" id="UP000027195"/>
    </source>
</evidence>
<gene>
    <name evidence="1" type="ORF">BOTBODRAFT_52892</name>
</gene>
<dbReference type="Proteomes" id="UP000027195">
    <property type="component" value="Unassembled WGS sequence"/>
</dbReference>
<protein>
    <submittedName>
        <fullName evidence="1">Uncharacterized protein</fullName>
    </submittedName>
</protein>
<dbReference type="AlphaFoldDB" id="A0A067MR72"/>
<evidence type="ECO:0000313" key="1">
    <source>
        <dbReference type="EMBL" id="KDQ18094.1"/>
    </source>
</evidence>